<dbReference type="RefSeq" id="XP_007923834.1">
    <property type="nucleotide sequence ID" value="XM_007925643.1"/>
</dbReference>
<dbReference type="HOGENOM" id="CLU_1548289_0_0_1"/>
<evidence type="ECO:0000313" key="3">
    <source>
        <dbReference type="Proteomes" id="UP000016932"/>
    </source>
</evidence>
<evidence type="ECO:0000313" key="2">
    <source>
        <dbReference type="EMBL" id="EME86622.1"/>
    </source>
</evidence>
<sequence length="173" mass="19366">MRRSTFAQRNASCGPSSKSCQPGGPGKVLGQYFFFFGTGLAGIRIGMKHFAPRKRTTPSHPRRKLLECSGLCLFTSLRSDYGLQSFKKDGPAVSPESLLDFCQGRACLRFCEKPWIFQSSLILFISILRRWVSSGERSPVIIYKEEVPYHSSAAADERPCPSHAKKSVQQCFH</sequence>
<feature type="compositionally biased region" description="Polar residues" evidence="1">
    <location>
        <begin position="1"/>
        <end position="20"/>
    </location>
</feature>
<proteinExistence type="predicted"/>
<keyword evidence="3" id="KW-1185">Reference proteome</keyword>
<name>M3BBF0_PSEFD</name>
<organism evidence="2 3">
    <name type="scientific">Pseudocercospora fijiensis (strain CIRAD86)</name>
    <name type="common">Black leaf streak disease fungus</name>
    <name type="synonym">Mycosphaerella fijiensis</name>
    <dbReference type="NCBI Taxonomy" id="383855"/>
    <lineage>
        <taxon>Eukaryota</taxon>
        <taxon>Fungi</taxon>
        <taxon>Dikarya</taxon>
        <taxon>Ascomycota</taxon>
        <taxon>Pezizomycotina</taxon>
        <taxon>Dothideomycetes</taxon>
        <taxon>Dothideomycetidae</taxon>
        <taxon>Mycosphaerellales</taxon>
        <taxon>Mycosphaerellaceae</taxon>
        <taxon>Pseudocercospora</taxon>
    </lineage>
</organism>
<dbReference type="VEuPathDB" id="FungiDB:MYCFIDRAFT_206881"/>
<dbReference type="Proteomes" id="UP000016932">
    <property type="component" value="Unassembled WGS sequence"/>
</dbReference>
<dbReference type="EMBL" id="KB446556">
    <property type="protein sequence ID" value="EME86622.1"/>
    <property type="molecule type" value="Genomic_DNA"/>
</dbReference>
<feature type="region of interest" description="Disordered" evidence="1">
    <location>
        <begin position="1"/>
        <end position="22"/>
    </location>
</feature>
<accession>M3BBF0</accession>
<reference evidence="2 3" key="1">
    <citation type="journal article" date="2012" name="PLoS Pathog.">
        <title>Diverse lifestyles and strategies of plant pathogenesis encoded in the genomes of eighteen Dothideomycetes fungi.</title>
        <authorList>
            <person name="Ohm R.A."/>
            <person name="Feau N."/>
            <person name="Henrissat B."/>
            <person name="Schoch C.L."/>
            <person name="Horwitz B.A."/>
            <person name="Barry K.W."/>
            <person name="Condon B.J."/>
            <person name="Copeland A.C."/>
            <person name="Dhillon B."/>
            <person name="Glaser F."/>
            <person name="Hesse C.N."/>
            <person name="Kosti I."/>
            <person name="LaButti K."/>
            <person name="Lindquist E.A."/>
            <person name="Lucas S."/>
            <person name="Salamov A.A."/>
            <person name="Bradshaw R.E."/>
            <person name="Ciuffetti L."/>
            <person name="Hamelin R.C."/>
            <person name="Kema G.H.J."/>
            <person name="Lawrence C."/>
            <person name="Scott J.A."/>
            <person name="Spatafora J.W."/>
            <person name="Turgeon B.G."/>
            <person name="de Wit P.J.G.M."/>
            <person name="Zhong S."/>
            <person name="Goodwin S.B."/>
            <person name="Grigoriev I.V."/>
        </authorList>
    </citation>
    <scope>NUCLEOTIDE SEQUENCE [LARGE SCALE GENOMIC DNA]</scope>
    <source>
        <strain evidence="2 3">CIRAD86</strain>
    </source>
</reference>
<dbReference type="KEGG" id="pfj:MYCFIDRAFT_206881"/>
<evidence type="ECO:0000256" key="1">
    <source>
        <dbReference type="SAM" id="MobiDB-lite"/>
    </source>
</evidence>
<gene>
    <name evidence="2" type="ORF">MYCFIDRAFT_206881</name>
</gene>
<dbReference type="AlphaFoldDB" id="M3BBF0"/>
<protein>
    <submittedName>
        <fullName evidence="2">Uncharacterized protein</fullName>
    </submittedName>
</protein>
<dbReference type="GeneID" id="19336520"/>